<reference evidence="1 2" key="1">
    <citation type="submission" date="2024-06" db="EMBL/GenBank/DDBJ databases">
        <title>The Natural Products Discovery Center: Release of the First 8490 Sequenced Strains for Exploring Actinobacteria Biosynthetic Diversity.</title>
        <authorList>
            <person name="Kalkreuter E."/>
            <person name="Kautsar S.A."/>
            <person name="Yang D."/>
            <person name="Bader C.D."/>
            <person name="Teijaro C.N."/>
            <person name="Fluegel L."/>
            <person name="Davis C.M."/>
            <person name="Simpson J.R."/>
            <person name="Lauterbach L."/>
            <person name="Steele A.D."/>
            <person name="Gui C."/>
            <person name="Meng S."/>
            <person name="Li G."/>
            <person name="Viehrig K."/>
            <person name="Ye F."/>
            <person name="Su P."/>
            <person name="Kiefer A.F."/>
            <person name="Nichols A."/>
            <person name="Cepeda A.J."/>
            <person name="Yan W."/>
            <person name="Fan B."/>
            <person name="Jiang Y."/>
            <person name="Adhikari A."/>
            <person name="Zheng C.-J."/>
            <person name="Schuster L."/>
            <person name="Cowan T.M."/>
            <person name="Smanski M.J."/>
            <person name="Chevrette M.G."/>
            <person name="De Carvalho L.P.S."/>
            <person name="Shen B."/>
        </authorList>
    </citation>
    <scope>NUCLEOTIDE SEQUENCE [LARGE SCALE GENOMIC DNA]</scope>
    <source>
        <strain evidence="1 2">NPDC038104</strain>
    </source>
</reference>
<organism evidence="1 2">
    <name type="scientific">Streptomyces fragilis</name>
    <dbReference type="NCBI Taxonomy" id="67301"/>
    <lineage>
        <taxon>Bacteria</taxon>
        <taxon>Bacillati</taxon>
        <taxon>Actinomycetota</taxon>
        <taxon>Actinomycetes</taxon>
        <taxon>Kitasatosporales</taxon>
        <taxon>Streptomycetaceae</taxon>
        <taxon>Streptomyces</taxon>
    </lineage>
</organism>
<dbReference type="RefSeq" id="WP_281262849.1">
    <property type="nucleotide sequence ID" value="NZ_BEVZ01000006.1"/>
</dbReference>
<dbReference type="EMBL" id="JBEZUR010000032">
    <property type="protein sequence ID" value="MEU3556391.1"/>
    <property type="molecule type" value="Genomic_DNA"/>
</dbReference>
<proteinExistence type="predicted"/>
<comment type="caution">
    <text evidence="1">The sequence shown here is derived from an EMBL/GenBank/DDBJ whole genome shotgun (WGS) entry which is preliminary data.</text>
</comment>
<protein>
    <submittedName>
        <fullName evidence="1">Uncharacterized protein</fullName>
    </submittedName>
</protein>
<evidence type="ECO:0000313" key="1">
    <source>
        <dbReference type="EMBL" id="MEU3556391.1"/>
    </source>
</evidence>
<dbReference type="Proteomes" id="UP001550850">
    <property type="component" value="Unassembled WGS sequence"/>
</dbReference>
<evidence type="ECO:0000313" key="2">
    <source>
        <dbReference type="Proteomes" id="UP001550850"/>
    </source>
</evidence>
<accession>A0ABV2YKY7</accession>
<keyword evidence="2" id="KW-1185">Reference proteome</keyword>
<gene>
    <name evidence="1" type="ORF">AB0E65_19595</name>
</gene>
<name>A0ABV2YKY7_9ACTN</name>
<sequence>MRGRQRRALVYGEGPASADKAAVGFLATGRLPDKDVHSTDVTRN</sequence>